<dbReference type="InterPro" id="IPR027417">
    <property type="entry name" value="P-loop_NTPase"/>
</dbReference>
<keyword evidence="6 7" id="KW-0472">Membrane</keyword>
<dbReference type="EMBL" id="VSWD01000010">
    <property type="protein sequence ID" value="KAK3090458.1"/>
    <property type="molecule type" value="Genomic_DNA"/>
</dbReference>
<keyword evidence="5 7" id="KW-1133">Transmembrane helix</keyword>
<evidence type="ECO:0000313" key="9">
    <source>
        <dbReference type="EMBL" id="KAK3090458.1"/>
    </source>
</evidence>
<dbReference type="PROSITE" id="PS50893">
    <property type="entry name" value="ABC_TRANSPORTER_2"/>
    <property type="match status" value="1"/>
</dbReference>
<keyword evidence="3" id="KW-0813">Transport</keyword>
<evidence type="ECO:0000256" key="1">
    <source>
        <dbReference type="ARBA" id="ARBA00004141"/>
    </source>
</evidence>
<proteinExistence type="inferred from homology"/>
<feature type="transmembrane region" description="Helical" evidence="7">
    <location>
        <begin position="183"/>
        <end position="201"/>
    </location>
</feature>
<evidence type="ECO:0000256" key="2">
    <source>
        <dbReference type="ARBA" id="ARBA00005814"/>
    </source>
</evidence>
<evidence type="ECO:0000256" key="3">
    <source>
        <dbReference type="ARBA" id="ARBA00022448"/>
    </source>
</evidence>
<comment type="caution">
    <text evidence="9">The sequence shown here is derived from an EMBL/GenBank/DDBJ whole genome shotgun (WGS) entry which is preliminary data.</text>
</comment>
<protein>
    <recommendedName>
        <fullName evidence="8">ABC transporter domain-containing protein</fullName>
    </recommendedName>
</protein>
<dbReference type="GO" id="GO:0140359">
    <property type="term" value="F:ABC-type transporter activity"/>
    <property type="evidence" value="ECO:0007669"/>
    <property type="project" value="InterPro"/>
</dbReference>
<sequence length="348" mass="38600">MNAILGPTGSGKSSLLDVLAGRKDPAGLKGTILIDGAPPPDNFKCMVGYVVQDDVVMGTLSVRENFNFSAALRLSSDVSAEERNERVENVIKELGLTHCADTKVGTEFIRGVSGGERKRTNIGMELIISPPVLFLDEPTTGLDANTANSVMLLLKRHENVSGFYRVSAYFLSKIVCDVIPMRLLPVLVFSVVTYFMIGFVVAANKFFLYVLTLFLVSTAASGIAFFISASVRIYAIANLLIALSYVFMMVFSGLLINIDSIADWLKWLEWFSIFRYSLNALTITELKDMSFYNASGVLCDTGNEYLADQGIPYATDWDLWYNVMALIIFSVLFMILAYVQLRRIKKLK</sequence>
<gene>
    <name evidence="9" type="ORF">FSP39_012013</name>
</gene>
<dbReference type="InterPro" id="IPR050352">
    <property type="entry name" value="ABCG_transporters"/>
</dbReference>
<evidence type="ECO:0000256" key="7">
    <source>
        <dbReference type="SAM" id="Phobius"/>
    </source>
</evidence>
<evidence type="ECO:0000256" key="4">
    <source>
        <dbReference type="ARBA" id="ARBA00022692"/>
    </source>
</evidence>
<dbReference type="InterPro" id="IPR003439">
    <property type="entry name" value="ABC_transporter-like_ATP-bd"/>
</dbReference>
<dbReference type="SUPFAM" id="SSF52540">
    <property type="entry name" value="P-loop containing nucleoside triphosphate hydrolases"/>
    <property type="match status" value="1"/>
</dbReference>
<feature type="domain" description="ABC transporter" evidence="8">
    <location>
        <begin position="1"/>
        <end position="223"/>
    </location>
</feature>
<organism evidence="9 10">
    <name type="scientific">Pinctada imbricata</name>
    <name type="common">Atlantic pearl-oyster</name>
    <name type="synonym">Pinctada martensii</name>
    <dbReference type="NCBI Taxonomy" id="66713"/>
    <lineage>
        <taxon>Eukaryota</taxon>
        <taxon>Metazoa</taxon>
        <taxon>Spiralia</taxon>
        <taxon>Lophotrochozoa</taxon>
        <taxon>Mollusca</taxon>
        <taxon>Bivalvia</taxon>
        <taxon>Autobranchia</taxon>
        <taxon>Pteriomorphia</taxon>
        <taxon>Pterioida</taxon>
        <taxon>Pterioidea</taxon>
        <taxon>Pteriidae</taxon>
        <taxon>Pinctada</taxon>
    </lineage>
</organism>
<evidence type="ECO:0000256" key="5">
    <source>
        <dbReference type="ARBA" id="ARBA00022989"/>
    </source>
</evidence>
<dbReference type="PANTHER" id="PTHR48041">
    <property type="entry name" value="ABC TRANSPORTER G FAMILY MEMBER 28"/>
    <property type="match status" value="1"/>
</dbReference>
<evidence type="ECO:0000256" key="6">
    <source>
        <dbReference type="ARBA" id="ARBA00023136"/>
    </source>
</evidence>
<keyword evidence="10" id="KW-1185">Reference proteome</keyword>
<comment type="subcellular location">
    <subcellularLocation>
        <location evidence="1">Membrane</location>
        <topology evidence="1">Multi-pass membrane protein</topology>
    </subcellularLocation>
</comment>
<dbReference type="GO" id="GO:0016887">
    <property type="term" value="F:ATP hydrolysis activity"/>
    <property type="evidence" value="ECO:0007669"/>
    <property type="project" value="InterPro"/>
</dbReference>
<dbReference type="GO" id="GO:0005524">
    <property type="term" value="F:ATP binding"/>
    <property type="evidence" value="ECO:0007669"/>
    <property type="project" value="InterPro"/>
</dbReference>
<evidence type="ECO:0000313" key="10">
    <source>
        <dbReference type="Proteomes" id="UP001186944"/>
    </source>
</evidence>
<evidence type="ECO:0000259" key="8">
    <source>
        <dbReference type="PROSITE" id="PS50893"/>
    </source>
</evidence>
<feature type="transmembrane region" description="Helical" evidence="7">
    <location>
        <begin position="319"/>
        <end position="339"/>
    </location>
</feature>
<accession>A0AA88XRQ9</accession>
<dbReference type="GO" id="GO:0005886">
    <property type="term" value="C:plasma membrane"/>
    <property type="evidence" value="ECO:0007669"/>
    <property type="project" value="TreeGrafter"/>
</dbReference>
<dbReference type="AlphaFoldDB" id="A0AA88XRQ9"/>
<feature type="transmembrane region" description="Helical" evidence="7">
    <location>
        <begin position="207"/>
        <end position="227"/>
    </location>
</feature>
<reference evidence="9" key="1">
    <citation type="submission" date="2019-08" db="EMBL/GenBank/DDBJ databases">
        <title>The improved chromosome-level genome for the pearl oyster Pinctada fucata martensii using PacBio sequencing and Hi-C.</title>
        <authorList>
            <person name="Zheng Z."/>
        </authorList>
    </citation>
    <scope>NUCLEOTIDE SEQUENCE</scope>
    <source>
        <strain evidence="9">ZZ-2019</strain>
        <tissue evidence="9">Adductor muscle</tissue>
    </source>
</reference>
<dbReference type="Gene3D" id="3.40.50.300">
    <property type="entry name" value="P-loop containing nucleotide triphosphate hydrolases"/>
    <property type="match status" value="1"/>
</dbReference>
<feature type="transmembrane region" description="Helical" evidence="7">
    <location>
        <begin position="239"/>
        <end position="258"/>
    </location>
</feature>
<dbReference type="Pfam" id="PF01061">
    <property type="entry name" value="ABC2_membrane"/>
    <property type="match status" value="1"/>
</dbReference>
<dbReference type="Proteomes" id="UP001186944">
    <property type="component" value="Unassembled WGS sequence"/>
</dbReference>
<comment type="similarity">
    <text evidence="2">Belongs to the ABC transporter superfamily. ABCG family. Eye pigment precursor importer (TC 3.A.1.204) subfamily.</text>
</comment>
<keyword evidence="4 7" id="KW-0812">Transmembrane</keyword>
<dbReference type="Pfam" id="PF00005">
    <property type="entry name" value="ABC_tran"/>
    <property type="match status" value="1"/>
</dbReference>
<name>A0AA88XRQ9_PINIB</name>
<dbReference type="PANTHER" id="PTHR48041:SF116">
    <property type="entry name" value="PROTEIN BROWN"/>
    <property type="match status" value="1"/>
</dbReference>
<dbReference type="InterPro" id="IPR013525">
    <property type="entry name" value="ABC2_TM"/>
</dbReference>